<protein>
    <submittedName>
        <fullName evidence="2">Uncharacterized protein</fullName>
    </submittedName>
</protein>
<proteinExistence type="predicted"/>
<evidence type="ECO:0000256" key="1">
    <source>
        <dbReference type="SAM" id="MobiDB-lite"/>
    </source>
</evidence>
<dbReference type="Proteomes" id="UP000314294">
    <property type="component" value="Unassembled WGS sequence"/>
</dbReference>
<accession>A0A4Z2HDL3</accession>
<evidence type="ECO:0000313" key="3">
    <source>
        <dbReference type="Proteomes" id="UP000314294"/>
    </source>
</evidence>
<dbReference type="AlphaFoldDB" id="A0A4Z2HDL3"/>
<evidence type="ECO:0000313" key="2">
    <source>
        <dbReference type="EMBL" id="TNN63620.1"/>
    </source>
</evidence>
<keyword evidence="3" id="KW-1185">Reference proteome</keyword>
<organism evidence="2 3">
    <name type="scientific">Liparis tanakae</name>
    <name type="common">Tanaka's snailfish</name>
    <dbReference type="NCBI Taxonomy" id="230148"/>
    <lineage>
        <taxon>Eukaryota</taxon>
        <taxon>Metazoa</taxon>
        <taxon>Chordata</taxon>
        <taxon>Craniata</taxon>
        <taxon>Vertebrata</taxon>
        <taxon>Euteleostomi</taxon>
        <taxon>Actinopterygii</taxon>
        <taxon>Neopterygii</taxon>
        <taxon>Teleostei</taxon>
        <taxon>Neoteleostei</taxon>
        <taxon>Acanthomorphata</taxon>
        <taxon>Eupercaria</taxon>
        <taxon>Perciformes</taxon>
        <taxon>Cottioidei</taxon>
        <taxon>Cottales</taxon>
        <taxon>Liparidae</taxon>
        <taxon>Liparis</taxon>
    </lineage>
</organism>
<dbReference type="EMBL" id="SRLO01000269">
    <property type="protein sequence ID" value="TNN63620.1"/>
    <property type="molecule type" value="Genomic_DNA"/>
</dbReference>
<name>A0A4Z2HDL3_9TELE</name>
<comment type="caution">
    <text evidence="2">The sequence shown here is derived from an EMBL/GenBank/DDBJ whole genome shotgun (WGS) entry which is preliminary data.</text>
</comment>
<gene>
    <name evidence="2" type="ORF">EYF80_026156</name>
</gene>
<feature type="region of interest" description="Disordered" evidence="1">
    <location>
        <begin position="57"/>
        <end position="78"/>
    </location>
</feature>
<sequence length="78" mass="7999">MPERALHHISSIGRCNMGPDGRRTGCGGLALIRKQEGVLSQHAGLITIAGGGNWERGDANAGGNASLEASARTGGEFK</sequence>
<reference evidence="2 3" key="1">
    <citation type="submission" date="2019-03" db="EMBL/GenBank/DDBJ databases">
        <title>First draft genome of Liparis tanakae, snailfish: a comprehensive survey of snailfish specific genes.</title>
        <authorList>
            <person name="Kim W."/>
            <person name="Song I."/>
            <person name="Jeong J.-H."/>
            <person name="Kim D."/>
            <person name="Kim S."/>
            <person name="Ryu S."/>
            <person name="Song J.Y."/>
            <person name="Lee S.K."/>
        </authorList>
    </citation>
    <scope>NUCLEOTIDE SEQUENCE [LARGE SCALE GENOMIC DNA]</scope>
    <source>
        <tissue evidence="2">Muscle</tissue>
    </source>
</reference>